<feature type="transmembrane region" description="Helical" evidence="1">
    <location>
        <begin position="28"/>
        <end position="45"/>
    </location>
</feature>
<gene>
    <name evidence="2" type="ORF">CYL18_12505</name>
</gene>
<evidence type="ECO:0000313" key="3">
    <source>
        <dbReference type="Proteomes" id="UP000239663"/>
    </source>
</evidence>
<dbReference type="InterPro" id="IPR010380">
    <property type="entry name" value="DUF975"/>
</dbReference>
<sequence length="255" mass="28913">MDINKKRRCIMKTSTYKTAAKSALNGKWGIAIGVFFLYFIISSILGVPENEWIFYVLMFLISGPLYIGYQWFHLELIRYNNPGVSTLFSGFTQNYLRNVAAYFMVNIFTILWLLLLIVPGIIKALAYSMTYFILRDRPEVSIFQAITESRRMMDGQKKKLFILILSFLPWVIIPSALIIIGLIAIFFTASDPILFLVGTVSLIIGLIANIGISIYLMPYFTTTLAVFYASNVPTSDPSLEPLLTDENPNLVEPTQ</sequence>
<evidence type="ECO:0008006" key="4">
    <source>
        <dbReference type="Google" id="ProtNLM"/>
    </source>
</evidence>
<feature type="transmembrane region" description="Helical" evidence="1">
    <location>
        <begin position="99"/>
        <end position="122"/>
    </location>
</feature>
<dbReference type="Proteomes" id="UP000239663">
    <property type="component" value="Unassembled WGS sequence"/>
</dbReference>
<dbReference type="AlphaFoldDB" id="A0A2S7MYA3"/>
<protein>
    <recommendedName>
        <fullName evidence="4">DUF975 domain-containing protein</fullName>
    </recommendedName>
</protein>
<keyword evidence="1" id="KW-0472">Membrane</keyword>
<feature type="transmembrane region" description="Helical" evidence="1">
    <location>
        <begin position="160"/>
        <end position="187"/>
    </location>
</feature>
<comment type="caution">
    <text evidence="2">The sequence shown here is derived from an EMBL/GenBank/DDBJ whole genome shotgun (WGS) entry which is preliminary data.</text>
</comment>
<name>A0A2S7MYA3_9BACI</name>
<proteinExistence type="predicted"/>
<feature type="transmembrane region" description="Helical" evidence="1">
    <location>
        <begin position="52"/>
        <end position="72"/>
    </location>
</feature>
<dbReference type="Pfam" id="PF06161">
    <property type="entry name" value="DUF975"/>
    <property type="match status" value="1"/>
</dbReference>
<keyword evidence="3" id="KW-1185">Reference proteome</keyword>
<organism evidence="2 3">
    <name type="scientific">Pradoshia eiseniae</name>
    <dbReference type="NCBI Taxonomy" id="2064768"/>
    <lineage>
        <taxon>Bacteria</taxon>
        <taxon>Bacillati</taxon>
        <taxon>Bacillota</taxon>
        <taxon>Bacilli</taxon>
        <taxon>Bacillales</taxon>
        <taxon>Bacillaceae</taxon>
        <taxon>Pradoshia</taxon>
    </lineage>
</organism>
<keyword evidence="1" id="KW-1133">Transmembrane helix</keyword>
<evidence type="ECO:0000313" key="2">
    <source>
        <dbReference type="EMBL" id="PQD94781.1"/>
    </source>
</evidence>
<keyword evidence="1" id="KW-0812">Transmembrane</keyword>
<dbReference type="PANTHER" id="PTHR40076:SF1">
    <property type="entry name" value="MEMBRANE PROTEIN"/>
    <property type="match status" value="1"/>
</dbReference>
<reference evidence="2 3" key="1">
    <citation type="submission" date="2017-12" db="EMBL/GenBank/DDBJ databases">
        <title>Taxonomic description and draft genome of Pradoshia cofamensis Gen. nov., sp. nov., a thermotolerant bacillale isolated from anterior gut of earthworm Eisenia fetida.</title>
        <authorList>
            <person name="Saha T."/>
            <person name="Chakraborty R."/>
        </authorList>
    </citation>
    <scope>NUCLEOTIDE SEQUENCE [LARGE SCALE GENOMIC DNA]</scope>
    <source>
        <strain evidence="2 3">EAG3</strain>
    </source>
</reference>
<evidence type="ECO:0000256" key="1">
    <source>
        <dbReference type="SAM" id="Phobius"/>
    </source>
</evidence>
<feature type="transmembrane region" description="Helical" evidence="1">
    <location>
        <begin position="193"/>
        <end position="216"/>
    </location>
</feature>
<accession>A0A2S7MYA3</accession>
<dbReference type="PANTHER" id="PTHR40076">
    <property type="entry name" value="MEMBRANE PROTEIN-RELATED"/>
    <property type="match status" value="1"/>
</dbReference>
<dbReference type="EMBL" id="PKOZ01000007">
    <property type="protein sequence ID" value="PQD94781.1"/>
    <property type="molecule type" value="Genomic_DNA"/>
</dbReference>